<organism evidence="3 4">
    <name type="scientific">Cuscuta australis</name>
    <dbReference type="NCBI Taxonomy" id="267555"/>
    <lineage>
        <taxon>Eukaryota</taxon>
        <taxon>Viridiplantae</taxon>
        <taxon>Streptophyta</taxon>
        <taxon>Embryophyta</taxon>
        <taxon>Tracheophyta</taxon>
        <taxon>Spermatophyta</taxon>
        <taxon>Magnoliopsida</taxon>
        <taxon>eudicotyledons</taxon>
        <taxon>Gunneridae</taxon>
        <taxon>Pentapetalae</taxon>
        <taxon>asterids</taxon>
        <taxon>lamiids</taxon>
        <taxon>Solanales</taxon>
        <taxon>Convolvulaceae</taxon>
        <taxon>Cuscuteae</taxon>
        <taxon>Cuscuta</taxon>
        <taxon>Cuscuta subgen. Grammica</taxon>
        <taxon>Cuscuta sect. Cleistogrammica</taxon>
    </lineage>
</organism>
<accession>A0A328D7V4</accession>
<dbReference type="AlphaFoldDB" id="A0A328D7V4"/>
<protein>
    <submittedName>
        <fullName evidence="3">Uncharacterized protein</fullName>
    </submittedName>
</protein>
<keyword evidence="1" id="KW-0175">Coiled coil</keyword>
<comment type="caution">
    <text evidence="3">The sequence shown here is derived from an EMBL/GenBank/DDBJ whole genome shotgun (WGS) entry which is preliminary data.</text>
</comment>
<dbReference type="EMBL" id="NQVE01000183">
    <property type="protein sequence ID" value="RAL41922.1"/>
    <property type="molecule type" value="Genomic_DNA"/>
</dbReference>
<feature type="coiled-coil region" evidence="1">
    <location>
        <begin position="247"/>
        <end position="281"/>
    </location>
</feature>
<sequence>MYRVDTETYSNRDGGTKSIIAAAPAMVVGLAVSARPAMMAVEYDRPDVVQGSLEKRKLIKTGHSKVHSVMETETQANEVHVVKNVDEINNNHTKVQNGKLHPDEKKGKEEEMTVFDGELIPVAAEDEETVGFQVAVGKNREFLETQEKVKDLEMELEKVSGRLKESEYQNTMLKEEVLVTKERCEEVELNQKQLQEQIADAEVRCASLLVTKGEFEAKVKTHESELALMHEKFSKICEEKNILNAQIAQVEYDYIKQEMRNSELEEELRTYRDKASHFETAFESAVEKEKELSECLRNSTLRLAESDVLVEGLRNELNDTLQKLERVESDLTADVMKLSLVCDEKEATVQQLASRISETDLRVEEATQKLSRKELEAEDLSEKLCTLRDLVKRYEEQALEASSLAESQKVELERTITSWRDQERITEEMRIRCDTLEEEKKSLLVEKLDLSGKVSSYELKLTDLEVKSLTAISDKSEEVEGMKRVIEDLSKELTSEREYIQMQLSSALEENKTLRGTYKEFENELLGRIADLEEQLKDHKSSKGELQSQVEILTADLSLKSELQNFVKELEEQLAKSKAQIQKEKESESQMEMDREAAYKELKIKSNAVEVLESKVKELEQKLQSEEAQFKDKLSSALEENKALLEMYKDSDNELRGRIADLEEQLKDHKSSKDELQSQVEILTADISEKSELQNLVKELEEQLANSKAQVQEEKETVSRKEMEREAAFEELQLMRSAAEVLESKVKKLEQKLQLEEAQSKEKDHQLEVKLRDFGSMASPGANEKSSMKSSGEEVLSDSQIQAGAVNDVIAPYPVKALKHIFGVALVSVITGVFLGKRY</sequence>
<proteinExistence type="predicted"/>
<dbReference type="PANTHER" id="PTHR43049">
    <property type="entry name" value="EARLY ENDOSOME ANTIGEN"/>
    <property type="match status" value="1"/>
</dbReference>
<feature type="region of interest" description="Disordered" evidence="2">
    <location>
        <begin position="774"/>
        <end position="796"/>
    </location>
</feature>
<feature type="coiled-coil region" evidence="1">
    <location>
        <begin position="472"/>
        <end position="766"/>
    </location>
</feature>
<evidence type="ECO:0000256" key="2">
    <source>
        <dbReference type="SAM" id="MobiDB-lite"/>
    </source>
</evidence>
<gene>
    <name evidence="3" type="ORF">DM860_009104</name>
</gene>
<dbReference type="Proteomes" id="UP000249390">
    <property type="component" value="Unassembled WGS sequence"/>
</dbReference>
<feature type="coiled-coil region" evidence="1">
    <location>
        <begin position="142"/>
        <end position="204"/>
    </location>
</feature>
<reference evidence="3 4" key="1">
    <citation type="submission" date="2018-06" db="EMBL/GenBank/DDBJ databases">
        <title>The Genome of Cuscuta australis (Dodder) Provides Insight into the Evolution of Plant Parasitism.</title>
        <authorList>
            <person name="Liu H."/>
        </authorList>
    </citation>
    <scope>NUCLEOTIDE SEQUENCE [LARGE SCALE GENOMIC DNA]</scope>
    <source>
        <strain evidence="4">cv. Yunnan</strain>
        <tissue evidence="3">Vines</tissue>
    </source>
</reference>
<evidence type="ECO:0000313" key="4">
    <source>
        <dbReference type="Proteomes" id="UP000249390"/>
    </source>
</evidence>
<feature type="coiled-coil region" evidence="1">
    <location>
        <begin position="310"/>
        <end position="383"/>
    </location>
</feature>
<dbReference type="PANTHER" id="PTHR43049:SF1">
    <property type="entry name" value="EARLY ENDOSOME ANTIGEN"/>
    <property type="match status" value="1"/>
</dbReference>
<name>A0A328D7V4_9ASTE</name>
<evidence type="ECO:0000313" key="3">
    <source>
        <dbReference type="EMBL" id="RAL41922.1"/>
    </source>
</evidence>
<evidence type="ECO:0000256" key="1">
    <source>
        <dbReference type="SAM" id="Coils"/>
    </source>
</evidence>
<keyword evidence="4" id="KW-1185">Reference proteome</keyword>